<dbReference type="Gene3D" id="1.20.120.1750">
    <property type="match status" value="1"/>
</dbReference>
<protein>
    <recommendedName>
        <fullName evidence="2">RING-type domain-containing protein</fullName>
    </recommendedName>
</protein>
<reference evidence="1" key="1">
    <citation type="journal article" date="2020" name="Nature">
        <title>Giant virus diversity and host interactions through global metagenomics.</title>
        <authorList>
            <person name="Schulz F."/>
            <person name="Roux S."/>
            <person name="Paez-Espino D."/>
            <person name="Jungbluth S."/>
            <person name="Walsh D.A."/>
            <person name="Denef V.J."/>
            <person name="McMahon K.D."/>
            <person name="Konstantinidis K.T."/>
            <person name="Eloe-Fadrosh E.A."/>
            <person name="Kyrpides N.C."/>
            <person name="Woyke T."/>
        </authorList>
    </citation>
    <scope>NUCLEOTIDE SEQUENCE</scope>
    <source>
        <strain evidence="1">GVMAG-M-3300020166-18</strain>
    </source>
</reference>
<dbReference type="AlphaFoldDB" id="A0A6C0BY28"/>
<dbReference type="SUPFAM" id="SSF57850">
    <property type="entry name" value="RING/U-box"/>
    <property type="match status" value="1"/>
</dbReference>
<dbReference type="EMBL" id="MN739271">
    <property type="protein sequence ID" value="QHS96444.1"/>
    <property type="molecule type" value="Genomic_DNA"/>
</dbReference>
<organism evidence="1">
    <name type="scientific">viral metagenome</name>
    <dbReference type="NCBI Taxonomy" id="1070528"/>
    <lineage>
        <taxon>unclassified sequences</taxon>
        <taxon>metagenomes</taxon>
        <taxon>organismal metagenomes</taxon>
    </lineage>
</organism>
<accession>A0A6C0BY28</accession>
<evidence type="ECO:0000313" key="1">
    <source>
        <dbReference type="EMBL" id="QHS96444.1"/>
    </source>
</evidence>
<dbReference type="InterPro" id="IPR031127">
    <property type="entry name" value="E3_UB_ligase_RBR"/>
</dbReference>
<proteinExistence type="predicted"/>
<dbReference type="PANTHER" id="PTHR11685">
    <property type="entry name" value="RBR FAMILY RING FINGER AND IBR DOMAIN-CONTAINING"/>
    <property type="match status" value="1"/>
</dbReference>
<dbReference type="GO" id="GO:0004842">
    <property type="term" value="F:ubiquitin-protein transferase activity"/>
    <property type="evidence" value="ECO:0007669"/>
    <property type="project" value="InterPro"/>
</dbReference>
<name>A0A6C0BY28_9ZZZZ</name>
<dbReference type="GO" id="GO:0016567">
    <property type="term" value="P:protein ubiquitination"/>
    <property type="evidence" value="ECO:0007669"/>
    <property type="project" value="InterPro"/>
</dbReference>
<sequence>MADTQAMAQDYQEVLRIEKLNAVDKKTLGELMKQAHALREIMQSRSQQIIRIRSGLHTVADKERKAFVMPCPDEGCKGYLTSGYTCGICNKKTCPKCVIILDGPHECDPDMVATAELIKKETKPCPTCGERIGKVSGCDQMWCIKCHTTFSWNKGAIEKGDIHNPHYYQWLREQSVDGNIPRARGDRRANLDGVTTHALKSLVKDNQISGQQQELVLSSSRYTRHLEAHMRLYNNVPQNDNGTLQNATDDEKARIDYMLNHITENKFCEGLISRDITRKRWIDFSQVYTLYSGSLNSTLEKIHTELLTAWETLPPTRLISLISELSTIHHACILQLMILSHIYHRKVSVNTLGPYLRQQKPIIFSKENIADWEKQDPEMF</sequence>
<evidence type="ECO:0008006" key="2">
    <source>
        <dbReference type="Google" id="ProtNLM"/>
    </source>
</evidence>